<evidence type="ECO:0000313" key="2">
    <source>
        <dbReference type="EMBL" id="KOO37404.1"/>
    </source>
</evidence>
<dbReference type="Proteomes" id="UP000037558">
    <property type="component" value="Unassembled WGS sequence"/>
</dbReference>
<gene>
    <name evidence="2" type="ORF">AMD01_22740</name>
</gene>
<accession>A0A0M0KF22</accession>
<dbReference type="AlphaFoldDB" id="A0A0M0KF22"/>
<dbReference type="InterPro" id="IPR023485">
    <property type="entry name" value="Ptyr_pPase"/>
</dbReference>
<name>A0A0M0KF22_9BACI</name>
<dbReference type="CDD" id="cd16344">
    <property type="entry name" value="LMWPAP"/>
    <property type="match status" value="1"/>
</dbReference>
<dbReference type="SUPFAM" id="SSF52788">
    <property type="entry name" value="Phosphotyrosine protein phosphatases I"/>
    <property type="match status" value="1"/>
</dbReference>
<dbReference type="EMBL" id="LILC01000037">
    <property type="protein sequence ID" value="KOO37404.1"/>
    <property type="molecule type" value="Genomic_DNA"/>
</dbReference>
<dbReference type="PATRIC" id="fig|284581.3.peg.3405"/>
<dbReference type="GO" id="GO:0004725">
    <property type="term" value="F:protein tyrosine phosphatase activity"/>
    <property type="evidence" value="ECO:0007669"/>
    <property type="project" value="TreeGrafter"/>
</dbReference>
<sequence length="128" mass="14024">MAEALLKAKKLPNVEVKSAGVFAANGSSASTQATEALLEKGISHQHSSQVLDLELINWATHILTMGESHKQMVVAQSPRAIEKTFTLKEYVQGIKEDIADPFGGSLSIYRYTLEELNELIDKLGEKII</sequence>
<reference evidence="3" key="1">
    <citation type="submission" date="2015-08" db="EMBL/GenBank/DDBJ databases">
        <title>Fjat-14210 dsm16467.</title>
        <authorList>
            <person name="Liu B."/>
            <person name="Wang J."/>
            <person name="Zhu Y."/>
            <person name="Liu G."/>
            <person name="Chen Q."/>
            <person name="Chen Z."/>
            <person name="Lan J."/>
            <person name="Che J."/>
            <person name="Ge C."/>
            <person name="Shi H."/>
            <person name="Pan Z."/>
            <person name="Liu X."/>
        </authorList>
    </citation>
    <scope>NUCLEOTIDE SEQUENCE [LARGE SCALE GENOMIC DNA]</scope>
    <source>
        <strain evidence="3">DSM 16467</strain>
    </source>
</reference>
<evidence type="ECO:0000259" key="1">
    <source>
        <dbReference type="SMART" id="SM00226"/>
    </source>
</evidence>
<comment type="caution">
    <text evidence="2">The sequence shown here is derived from an EMBL/GenBank/DDBJ whole genome shotgun (WGS) entry which is preliminary data.</text>
</comment>
<dbReference type="Pfam" id="PF01451">
    <property type="entry name" value="LMWPc"/>
    <property type="match status" value="1"/>
</dbReference>
<dbReference type="PANTHER" id="PTHR11717">
    <property type="entry name" value="LOW MOLECULAR WEIGHT PROTEIN TYROSINE PHOSPHATASE"/>
    <property type="match status" value="1"/>
</dbReference>
<dbReference type="Gene3D" id="3.40.50.2300">
    <property type="match status" value="1"/>
</dbReference>
<dbReference type="InterPro" id="IPR050438">
    <property type="entry name" value="LMW_PTPase"/>
</dbReference>
<dbReference type="STRING" id="284581.AMD01_22740"/>
<keyword evidence="3" id="KW-1185">Reference proteome</keyword>
<feature type="domain" description="Phosphotyrosine protein phosphatase I" evidence="1">
    <location>
        <begin position="1"/>
        <end position="126"/>
    </location>
</feature>
<evidence type="ECO:0000313" key="3">
    <source>
        <dbReference type="Proteomes" id="UP000037558"/>
    </source>
</evidence>
<dbReference type="SMART" id="SM00226">
    <property type="entry name" value="LMWPc"/>
    <property type="match status" value="1"/>
</dbReference>
<dbReference type="InterPro" id="IPR036196">
    <property type="entry name" value="Ptyr_pPase_sf"/>
</dbReference>
<proteinExistence type="predicted"/>
<dbReference type="PANTHER" id="PTHR11717:SF31">
    <property type="entry name" value="LOW MOLECULAR WEIGHT PROTEIN-TYROSINE-PHOSPHATASE ETP-RELATED"/>
    <property type="match status" value="1"/>
</dbReference>
<protein>
    <recommendedName>
        <fullName evidence="1">Phosphotyrosine protein phosphatase I domain-containing protein</fullName>
    </recommendedName>
</protein>
<organism evidence="2 3">
    <name type="scientific">Priestia koreensis</name>
    <dbReference type="NCBI Taxonomy" id="284581"/>
    <lineage>
        <taxon>Bacteria</taxon>
        <taxon>Bacillati</taxon>
        <taxon>Bacillota</taxon>
        <taxon>Bacilli</taxon>
        <taxon>Bacillales</taxon>
        <taxon>Bacillaceae</taxon>
        <taxon>Priestia</taxon>
    </lineage>
</organism>